<dbReference type="PANTHER" id="PTHR30069">
    <property type="entry name" value="TONB-DEPENDENT OUTER MEMBRANE RECEPTOR"/>
    <property type="match status" value="1"/>
</dbReference>
<dbReference type="Gene3D" id="2.40.170.20">
    <property type="entry name" value="TonB-dependent receptor, beta-barrel domain"/>
    <property type="match status" value="1"/>
</dbReference>
<organism evidence="15 16">
    <name type="scientific">candidate division TA06 bacterium SM23_40</name>
    <dbReference type="NCBI Taxonomy" id="1703774"/>
    <lineage>
        <taxon>Bacteria</taxon>
        <taxon>Bacteria division TA06</taxon>
    </lineage>
</organism>
<sequence>MKRCTVLWIIVSLLSMMVVMEVEGGTTGKIAGRITDAETGEALPIAQVMVVGTTLGAAADDKGYYNIVNVPIGIYSLQVSVIGYGSPIVADVQVSADLTSRVDVALTQTAIELGSGIEVVAERPLIRRDVTYTARIMSGAEVAKTAGTESLSEVLELEPSVVRDVRSDEIHLRGGRGDEILYVIDGLPVNDKLVGGGTQLEIPVGEVEEVEIITGGFNAEYGEAQSGVVNVITKGGFSQETGELLYKSDKIAPGDIAGAKRDYVAFNLAGPEPLTGYLLPAIGVRPGGKTRFYVSGYGDFSDTYTPLGREHPAHDVLGFSLHDRQENDYGFSAKLSHRRNVGSRFTLGYRLDRSRYQRYRHEWLEEPFRGQDYREREDAWSLAWDQSLSGWAFFSLRLGSFDTRQDFAPGGKTPPQLGALLAVEESLVGPDPPAYWERGYDIDGDGFYEFGFDSLWHSHRTKIHSMKWDITAQVHQQHQAKAGLDLHYYDLEKVELLDPGIQVFSPFDDELGPWPGWGWGRDVYHVYPTSGAIYVQDKLETEGLIANLGLRYDYFMPGEQVADSITRVKGYVSPRIGLSYPVTDRDVIFMSYGHFYQMPELQYVYLTEEFRGQESLIGNPGLDPQLTVAYEVRVSHIVTSDIVAEVSLFRKDIKDLVDAEKSRVGVATFEKWQLTNSSYGEVTGLEAEIEKRYGRYLTGSASYTLSKAEGKTSRDKESFEQYELGEALRLYPLDWDQRHAIYMVADLRVGEDAPRIGPVLLPADWGINVKWRFGSGVPYTPETAAQSKGQVAKNSVTLPWTSTLDVRANKDFRFNNMILSLFVEAENLLNKENVQKANVRRGDPTRVGPPRQVASGLRLSW</sequence>
<dbReference type="GO" id="GO:0009279">
    <property type="term" value="C:cell outer membrane"/>
    <property type="evidence" value="ECO:0007669"/>
    <property type="project" value="UniProtKB-SubCell"/>
</dbReference>
<evidence type="ECO:0000256" key="6">
    <source>
        <dbReference type="ARBA" id="ARBA00023077"/>
    </source>
</evidence>
<evidence type="ECO:0000256" key="2">
    <source>
        <dbReference type="ARBA" id="ARBA00022448"/>
    </source>
</evidence>
<evidence type="ECO:0000256" key="5">
    <source>
        <dbReference type="ARBA" id="ARBA00022729"/>
    </source>
</evidence>
<proteinExistence type="inferred from homology"/>
<keyword evidence="6 11" id="KW-0798">TonB box</keyword>
<dbReference type="InterPro" id="IPR012910">
    <property type="entry name" value="Plug_dom"/>
</dbReference>
<comment type="subcellular location">
    <subcellularLocation>
        <location evidence="1 10">Cell outer membrane</location>
        <topology evidence="1 10">Multi-pass membrane protein</topology>
    </subcellularLocation>
</comment>
<dbReference type="AlphaFoldDB" id="A0A0S8G560"/>
<name>A0A0S8G560_UNCT6</name>
<evidence type="ECO:0000313" key="15">
    <source>
        <dbReference type="EMBL" id="KPK68111.1"/>
    </source>
</evidence>
<evidence type="ECO:0000259" key="14">
    <source>
        <dbReference type="Pfam" id="PF07715"/>
    </source>
</evidence>
<evidence type="ECO:0008006" key="17">
    <source>
        <dbReference type="Google" id="ProtNLM"/>
    </source>
</evidence>
<keyword evidence="4 10" id="KW-0812">Transmembrane</keyword>
<dbReference type="Proteomes" id="UP000051717">
    <property type="component" value="Unassembled WGS sequence"/>
</dbReference>
<dbReference type="GO" id="GO:0015344">
    <property type="term" value="F:siderophore uptake transmembrane transporter activity"/>
    <property type="evidence" value="ECO:0007669"/>
    <property type="project" value="TreeGrafter"/>
</dbReference>
<feature type="domain" description="TonB-dependent receptor-like beta-barrel" evidence="13">
    <location>
        <begin position="328"/>
        <end position="828"/>
    </location>
</feature>
<dbReference type="GO" id="GO:0044718">
    <property type="term" value="P:siderophore transmembrane transport"/>
    <property type="evidence" value="ECO:0007669"/>
    <property type="project" value="TreeGrafter"/>
</dbReference>
<comment type="similarity">
    <text evidence="10 11">Belongs to the TonB-dependent receptor family.</text>
</comment>
<protein>
    <recommendedName>
        <fullName evidence="17">TonB-dependent receptor plug domain-containing protein</fullName>
    </recommendedName>
</protein>
<comment type="caution">
    <text evidence="15">The sequence shown here is derived from an EMBL/GenBank/DDBJ whole genome shotgun (WGS) entry which is preliminary data.</text>
</comment>
<dbReference type="SUPFAM" id="SSF56935">
    <property type="entry name" value="Porins"/>
    <property type="match status" value="1"/>
</dbReference>
<dbReference type="PANTHER" id="PTHR30069:SF29">
    <property type="entry name" value="HEMOGLOBIN AND HEMOGLOBIN-HAPTOGLOBIN-BINDING PROTEIN 1-RELATED"/>
    <property type="match status" value="1"/>
</dbReference>
<feature type="region of interest" description="Disordered" evidence="12">
    <location>
        <begin position="839"/>
        <end position="861"/>
    </location>
</feature>
<evidence type="ECO:0000256" key="8">
    <source>
        <dbReference type="ARBA" id="ARBA00023170"/>
    </source>
</evidence>
<dbReference type="InterPro" id="IPR000531">
    <property type="entry name" value="Beta-barrel_TonB"/>
</dbReference>
<dbReference type="EMBL" id="LJUI01000090">
    <property type="protein sequence ID" value="KPK68111.1"/>
    <property type="molecule type" value="Genomic_DNA"/>
</dbReference>
<evidence type="ECO:0000256" key="9">
    <source>
        <dbReference type="ARBA" id="ARBA00023237"/>
    </source>
</evidence>
<dbReference type="Pfam" id="PF13620">
    <property type="entry name" value="CarboxypepD_reg"/>
    <property type="match status" value="1"/>
</dbReference>
<keyword evidence="5" id="KW-0732">Signal</keyword>
<dbReference type="SUPFAM" id="SSF49464">
    <property type="entry name" value="Carboxypeptidase regulatory domain-like"/>
    <property type="match status" value="1"/>
</dbReference>
<gene>
    <name evidence="15" type="ORF">AMJ82_09050</name>
</gene>
<dbReference type="InterPro" id="IPR039426">
    <property type="entry name" value="TonB-dep_rcpt-like"/>
</dbReference>
<evidence type="ECO:0000256" key="4">
    <source>
        <dbReference type="ARBA" id="ARBA00022692"/>
    </source>
</evidence>
<dbReference type="Gene3D" id="2.60.40.1120">
    <property type="entry name" value="Carboxypeptidase-like, regulatory domain"/>
    <property type="match status" value="1"/>
</dbReference>
<evidence type="ECO:0000256" key="10">
    <source>
        <dbReference type="PROSITE-ProRule" id="PRU01360"/>
    </source>
</evidence>
<evidence type="ECO:0000256" key="12">
    <source>
        <dbReference type="SAM" id="MobiDB-lite"/>
    </source>
</evidence>
<evidence type="ECO:0000256" key="11">
    <source>
        <dbReference type="RuleBase" id="RU003357"/>
    </source>
</evidence>
<dbReference type="InterPro" id="IPR036942">
    <property type="entry name" value="Beta-barrel_TonB_sf"/>
</dbReference>
<keyword evidence="9 10" id="KW-0998">Cell outer membrane</keyword>
<reference evidence="15 16" key="1">
    <citation type="journal article" date="2015" name="Microbiome">
        <title>Genomic resolution of linkages in carbon, nitrogen, and sulfur cycling among widespread estuary sediment bacteria.</title>
        <authorList>
            <person name="Baker B.J."/>
            <person name="Lazar C.S."/>
            <person name="Teske A.P."/>
            <person name="Dick G.J."/>
        </authorList>
    </citation>
    <scope>NUCLEOTIDE SEQUENCE [LARGE SCALE GENOMIC DNA]</scope>
    <source>
        <strain evidence="15">SM23_40</strain>
    </source>
</reference>
<keyword evidence="8" id="KW-0675">Receptor</keyword>
<feature type="domain" description="TonB-dependent receptor plug" evidence="14">
    <location>
        <begin position="128"/>
        <end position="227"/>
    </location>
</feature>
<dbReference type="Pfam" id="PF07715">
    <property type="entry name" value="Plug"/>
    <property type="match status" value="1"/>
</dbReference>
<dbReference type="InterPro" id="IPR037066">
    <property type="entry name" value="Plug_dom_sf"/>
</dbReference>
<evidence type="ECO:0000256" key="7">
    <source>
        <dbReference type="ARBA" id="ARBA00023136"/>
    </source>
</evidence>
<dbReference type="Gene3D" id="2.170.130.10">
    <property type="entry name" value="TonB-dependent receptor, plug domain"/>
    <property type="match status" value="1"/>
</dbReference>
<dbReference type="InterPro" id="IPR008969">
    <property type="entry name" value="CarboxyPept-like_regulatory"/>
</dbReference>
<evidence type="ECO:0000256" key="3">
    <source>
        <dbReference type="ARBA" id="ARBA00022452"/>
    </source>
</evidence>
<accession>A0A0S8G560</accession>
<dbReference type="PROSITE" id="PS52016">
    <property type="entry name" value="TONB_DEPENDENT_REC_3"/>
    <property type="match status" value="1"/>
</dbReference>
<keyword evidence="3 10" id="KW-1134">Transmembrane beta strand</keyword>
<dbReference type="Pfam" id="PF00593">
    <property type="entry name" value="TonB_dep_Rec_b-barrel"/>
    <property type="match status" value="1"/>
</dbReference>
<evidence type="ECO:0000259" key="13">
    <source>
        <dbReference type="Pfam" id="PF00593"/>
    </source>
</evidence>
<keyword evidence="2 10" id="KW-0813">Transport</keyword>
<evidence type="ECO:0000256" key="1">
    <source>
        <dbReference type="ARBA" id="ARBA00004571"/>
    </source>
</evidence>
<evidence type="ECO:0000313" key="16">
    <source>
        <dbReference type="Proteomes" id="UP000051717"/>
    </source>
</evidence>
<keyword evidence="7 10" id="KW-0472">Membrane</keyword>